<name>A0A7K1UTI9_9NOCA</name>
<evidence type="ECO:0000313" key="3">
    <source>
        <dbReference type="EMBL" id="MVU77660.1"/>
    </source>
</evidence>
<dbReference type="EMBL" id="WRPP01000002">
    <property type="protein sequence ID" value="MVU77660.1"/>
    <property type="molecule type" value="Genomic_DNA"/>
</dbReference>
<dbReference type="Pfam" id="PF02517">
    <property type="entry name" value="Rce1-like"/>
    <property type="match status" value="1"/>
</dbReference>
<protein>
    <submittedName>
        <fullName evidence="3">CPBP family intramembrane metalloprotease</fullName>
    </submittedName>
</protein>
<keyword evidence="4" id="KW-1185">Reference proteome</keyword>
<evidence type="ECO:0000259" key="2">
    <source>
        <dbReference type="Pfam" id="PF02517"/>
    </source>
</evidence>
<keyword evidence="3" id="KW-0378">Hydrolase</keyword>
<feature type="transmembrane region" description="Helical" evidence="1">
    <location>
        <begin position="123"/>
        <end position="145"/>
    </location>
</feature>
<keyword evidence="1" id="KW-0472">Membrane</keyword>
<keyword evidence="3" id="KW-0645">Protease</keyword>
<dbReference type="InterPro" id="IPR003675">
    <property type="entry name" value="Rce1/LyrA-like_dom"/>
</dbReference>
<feature type="transmembrane region" description="Helical" evidence="1">
    <location>
        <begin position="202"/>
        <end position="223"/>
    </location>
</feature>
<feature type="transmembrane region" description="Helical" evidence="1">
    <location>
        <begin position="273"/>
        <end position="295"/>
    </location>
</feature>
<organism evidence="3 4">
    <name type="scientific">Nocardia terrae</name>
    <dbReference type="NCBI Taxonomy" id="2675851"/>
    <lineage>
        <taxon>Bacteria</taxon>
        <taxon>Bacillati</taxon>
        <taxon>Actinomycetota</taxon>
        <taxon>Actinomycetes</taxon>
        <taxon>Mycobacteriales</taxon>
        <taxon>Nocardiaceae</taxon>
        <taxon>Nocardia</taxon>
    </lineage>
</organism>
<evidence type="ECO:0000256" key="1">
    <source>
        <dbReference type="SAM" id="Phobius"/>
    </source>
</evidence>
<feature type="transmembrane region" description="Helical" evidence="1">
    <location>
        <begin position="332"/>
        <end position="355"/>
    </location>
</feature>
<sequence>MRVYALEPTGAFESGSDITSRPRATYRVDKVADITRPFDNRYSGGGFQYFSCGGNRGRSLLLDRLCQCGRTAGSTSRDGRGIVMIARRGDFIVFIVTAFGLAWVLGVGPWLDGQGLRSHWLRTGAGLMMLTPTLGVLAVAGSRRISLSELVSQVGLRLGDKPARVLWSIIGAWLGMIALVWGAFGLAAAFGLFEFDFSYYNAGWMAALLVADLTTAILVNIPLTLGEEIGWRGWLMPQLVNRFGIFAGVITTGVIWALWHAPLTLLGYNYPELGAWAVVAFIGFCVTVGCILGWLRLWSGSVWPSAVAHAASNATMGSISVFAASGRQPHSLLSAGGVTGWVLFAIVAATLFAIFPVRTAGHRDRPAGGHALRDAAGVSRNYRL</sequence>
<dbReference type="GO" id="GO:0006508">
    <property type="term" value="P:proteolysis"/>
    <property type="evidence" value="ECO:0007669"/>
    <property type="project" value="UniProtKB-KW"/>
</dbReference>
<proteinExistence type="predicted"/>
<dbReference type="AlphaFoldDB" id="A0A7K1UTI9"/>
<dbReference type="InterPro" id="IPR042150">
    <property type="entry name" value="MmRce1-like"/>
</dbReference>
<gene>
    <name evidence="3" type="ORF">GPX89_10455</name>
</gene>
<feature type="transmembrane region" description="Helical" evidence="1">
    <location>
        <begin position="91"/>
        <end position="111"/>
    </location>
</feature>
<feature type="transmembrane region" description="Helical" evidence="1">
    <location>
        <begin position="165"/>
        <end position="190"/>
    </location>
</feature>
<dbReference type="PANTHER" id="PTHR35797">
    <property type="entry name" value="PROTEASE-RELATED"/>
    <property type="match status" value="1"/>
</dbReference>
<evidence type="ECO:0000313" key="4">
    <source>
        <dbReference type="Proteomes" id="UP000466794"/>
    </source>
</evidence>
<feature type="transmembrane region" description="Helical" evidence="1">
    <location>
        <begin position="307"/>
        <end position="326"/>
    </location>
</feature>
<feature type="domain" description="CAAX prenyl protease 2/Lysostaphin resistance protein A-like" evidence="2">
    <location>
        <begin position="215"/>
        <end position="314"/>
    </location>
</feature>
<dbReference type="Proteomes" id="UP000466794">
    <property type="component" value="Unassembled WGS sequence"/>
</dbReference>
<accession>A0A7K1UTI9</accession>
<keyword evidence="1" id="KW-1133">Transmembrane helix</keyword>
<comment type="caution">
    <text evidence="3">The sequence shown here is derived from an EMBL/GenBank/DDBJ whole genome shotgun (WGS) entry which is preliminary data.</text>
</comment>
<reference evidence="3 4" key="1">
    <citation type="submission" date="2019-12" db="EMBL/GenBank/DDBJ databases">
        <title>Nocardia sp. nov. ET3-3 isolated from soil.</title>
        <authorList>
            <person name="Kanchanasin P."/>
            <person name="Tanasupawat S."/>
            <person name="Yuki M."/>
            <person name="Kudo T."/>
        </authorList>
    </citation>
    <scope>NUCLEOTIDE SEQUENCE [LARGE SCALE GENOMIC DNA]</scope>
    <source>
        <strain evidence="3 4">ET3-3</strain>
    </source>
</reference>
<keyword evidence="1" id="KW-0812">Transmembrane</keyword>
<dbReference type="PANTHER" id="PTHR35797:SF1">
    <property type="entry name" value="PROTEASE"/>
    <property type="match status" value="1"/>
</dbReference>
<dbReference type="GO" id="GO:0004175">
    <property type="term" value="F:endopeptidase activity"/>
    <property type="evidence" value="ECO:0007669"/>
    <property type="project" value="UniProtKB-ARBA"/>
</dbReference>
<dbReference type="GO" id="GO:0080120">
    <property type="term" value="P:CAAX-box protein maturation"/>
    <property type="evidence" value="ECO:0007669"/>
    <property type="project" value="UniProtKB-ARBA"/>
</dbReference>
<keyword evidence="3" id="KW-0482">Metalloprotease</keyword>
<dbReference type="GO" id="GO:0008237">
    <property type="term" value="F:metallopeptidase activity"/>
    <property type="evidence" value="ECO:0007669"/>
    <property type="project" value="UniProtKB-KW"/>
</dbReference>
<feature type="transmembrane region" description="Helical" evidence="1">
    <location>
        <begin position="243"/>
        <end position="261"/>
    </location>
</feature>